<keyword evidence="5" id="KW-0496">Mitochondrion</keyword>
<dbReference type="SUPFAM" id="SSF56112">
    <property type="entry name" value="Protein kinase-like (PK-like)"/>
    <property type="match status" value="1"/>
</dbReference>
<protein>
    <recommendedName>
        <fullName evidence="3">Altered inheritance of mitochondria protein 9, mitochondrial</fullName>
    </recommendedName>
    <alternativeName>
        <fullName evidence="6">Found in mitochondrial proteome protein 29</fullName>
    </alternativeName>
</protein>
<comment type="similarity">
    <text evidence="2">Belongs to the AIM9 family.</text>
</comment>
<sequence>MARRCVKFDMNELARIAAAAMGSENCVHVEKYPDGMYSKAFLLTMDNDKQVVAKVPNPNAGLAHFTTASEVATMDFAREICKTPSPEVLAWSSKANGSPVGAEYIIMEKVEGVPLSTHWTSMPFDKKTEIVKRLAGYQEAWMSYTFKQYGSLYYAKDVPASSAQPEFSYYDKNSAEIKDKRFAVGPMVHRQTVDYGRAEVDFYRGPYDPTRILGIIDWQASSLVPLYENASMPALLDYVGPPIEGIERPEMPKNLDGLDKVERARAVDNWMDMTLAVYYRMVIFHTNKRLYSAVEFRETISYDLLIYARNILIDGEVIYLDRVADELRKTWDTLPGVKRLGSPPFPFTFSQEELAVISKDYEDMAEGMNVMGLINQGTRDLFPSDSTVSHEKYELARETLREFKDAVLVEFSRNDEERAAVRSWWPFE</sequence>
<dbReference type="PANTHER" id="PTHR36091:SF1">
    <property type="entry name" value="ALTERED INHERITANCE OF MITOCHONDRIA PROTEIN 9, MITOCHONDRIAL"/>
    <property type="match status" value="1"/>
</dbReference>
<evidence type="ECO:0000313" key="7">
    <source>
        <dbReference type="EMBL" id="KAL3419984.1"/>
    </source>
</evidence>
<comment type="caution">
    <text evidence="7">The sequence shown here is derived from an EMBL/GenBank/DDBJ whole genome shotgun (WGS) entry which is preliminary data.</text>
</comment>
<evidence type="ECO:0000256" key="2">
    <source>
        <dbReference type="ARBA" id="ARBA00005543"/>
    </source>
</evidence>
<keyword evidence="8" id="KW-1185">Reference proteome</keyword>
<evidence type="ECO:0000313" key="8">
    <source>
        <dbReference type="Proteomes" id="UP001629113"/>
    </source>
</evidence>
<organism evidence="7 8">
    <name type="scientific">Phlyctema vagabunda</name>
    <dbReference type="NCBI Taxonomy" id="108571"/>
    <lineage>
        <taxon>Eukaryota</taxon>
        <taxon>Fungi</taxon>
        <taxon>Dikarya</taxon>
        <taxon>Ascomycota</taxon>
        <taxon>Pezizomycotina</taxon>
        <taxon>Leotiomycetes</taxon>
        <taxon>Helotiales</taxon>
        <taxon>Dermateaceae</taxon>
        <taxon>Phlyctema</taxon>
    </lineage>
</organism>
<reference evidence="7 8" key="1">
    <citation type="submission" date="2024-06" db="EMBL/GenBank/DDBJ databases">
        <title>Complete genome of Phlyctema vagabunda strain 19-DSS-EL-015.</title>
        <authorList>
            <person name="Fiorenzani C."/>
        </authorList>
    </citation>
    <scope>NUCLEOTIDE SEQUENCE [LARGE SCALE GENOMIC DNA]</scope>
    <source>
        <strain evidence="7 8">19-DSS-EL-015</strain>
    </source>
</reference>
<accession>A0ABR4P9L8</accession>
<gene>
    <name evidence="7" type="ORF">PVAG01_08483</name>
</gene>
<dbReference type="InterPro" id="IPR011009">
    <property type="entry name" value="Kinase-like_dom_sf"/>
</dbReference>
<evidence type="ECO:0000256" key="1">
    <source>
        <dbReference type="ARBA" id="ARBA00004173"/>
    </source>
</evidence>
<evidence type="ECO:0000256" key="4">
    <source>
        <dbReference type="ARBA" id="ARBA00022946"/>
    </source>
</evidence>
<proteinExistence type="inferred from homology"/>
<comment type="subcellular location">
    <subcellularLocation>
        <location evidence="1">Mitochondrion</location>
    </subcellularLocation>
</comment>
<keyword evidence="4" id="KW-0809">Transit peptide</keyword>
<dbReference type="EMBL" id="JBFCZG010000007">
    <property type="protein sequence ID" value="KAL3419984.1"/>
    <property type="molecule type" value="Genomic_DNA"/>
</dbReference>
<name>A0ABR4P9L8_9HELO</name>
<evidence type="ECO:0000256" key="3">
    <source>
        <dbReference type="ARBA" id="ARBA00016197"/>
    </source>
</evidence>
<dbReference type="InterPro" id="IPR051035">
    <property type="entry name" value="Mito_inheritance_9"/>
</dbReference>
<evidence type="ECO:0000256" key="6">
    <source>
        <dbReference type="ARBA" id="ARBA00031849"/>
    </source>
</evidence>
<dbReference type="Proteomes" id="UP001629113">
    <property type="component" value="Unassembled WGS sequence"/>
</dbReference>
<dbReference type="PANTHER" id="PTHR36091">
    <property type="entry name" value="ALTERED INHERITANCE OF MITOCHONDRIA PROTEIN 9, MITOCHONDRIAL"/>
    <property type="match status" value="1"/>
</dbReference>
<evidence type="ECO:0000256" key="5">
    <source>
        <dbReference type="ARBA" id="ARBA00023128"/>
    </source>
</evidence>